<comment type="subcellular location">
    <subcellularLocation>
        <location evidence="1">Membrane</location>
        <topology evidence="1">Multi-pass membrane protein</topology>
    </subcellularLocation>
</comment>
<reference evidence="9" key="1">
    <citation type="submission" date="2018-05" db="EMBL/GenBank/DDBJ databases">
        <authorList>
            <person name="Lanie J.A."/>
            <person name="Ng W.-L."/>
            <person name="Kazmierczak K.M."/>
            <person name="Andrzejewski T.M."/>
            <person name="Davidsen T.M."/>
            <person name="Wayne K.J."/>
            <person name="Tettelin H."/>
            <person name="Glass J.I."/>
            <person name="Rusch D."/>
            <person name="Podicherti R."/>
            <person name="Tsui H.-C.T."/>
            <person name="Winkler M.E."/>
        </authorList>
    </citation>
    <scope>NUCLEOTIDE SEQUENCE</scope>
</reference>
<sequence length="208" mass="23099">MAMVFFAGAPLMIARAPYESTMGLVQKIFYFHVPAWIAMFSAAFVCGISSGIYLFKGKKLADHLAVAAAELTVLFGLIGLVTGPLWARKAWGLWWQWDARLTSALILWMIFVAYQLLRQYGGPGSDKLAAGMALFGMANVPFVYWSVNVWRTIHPTTNVVPTLVPGMSEAFLWCSVAFVLIFILTLSARVKLESHRAAIDRLYLSLDD</sequence>
<evidence type="ECO:0000259" key="8">
    <source>
        <dbReference type="Pfam" id="PF01578"/>
    </source>
</evidence>
<dbReference type="GO" id="GO:0005886">
    <property type="term" value="C:plasma membrane"/>
    <property type="evidence" value="ECO:0007669"/>
    <property type="project" value="TreeGrafter"/>
</dbReference>
<evidence type="ECO:0000256" key="6">
    <source>
        <dbReference type="ARBA" id="ARBA00023136"/>
    </source>
</evidence>
<dbReference type="GO" id="GO:0017004">
    <property type="term" value="P:cytochrome complex assembly"/>
    <property type="evidence" value="ECO:0007669"/>
    <property type="project" value="UniProtKB-KW"/>
</dbReference>
<evidence type="ECO:0000256" key="4">
    <source>
        <dbReference type="ARBA" id="ARBA00022748"/>
    </source>
</evidence>
<dbReference type="PANTHER" id="PTHR30071:SF1">
    <property type="entry name" value="CYTOCHROME B_B6 PROTEIN-RELATED"/>
    <property type="match status" value="1"/>
</dbReference>
<feature type="transmembrane region" description="Helical" evidence="7">
    <location>
        <begin position="31"/>
        <end position="55"/>
    </location>
</feature>
<dbReference type="InterPro" id="IPR045062">
    <property type="entry name" value="Cyt_c_biogenesis_CcsA/CcmC"/>
</dbReference>
<keyword evidence="3 7" id="KW-0812">Transmembrane</keyword>
<dbReference type="AlphaFoldDB" id="A0A381R618"/>
<dbReference type="InterPro" id="IPR002541">
    <property type="entry name" value="Cyt_c_assembly"/>
</dbReference>
<keyword evidence="5 7" id="KW-1133">Transmembrane helix</keyword>
<dbReference type="GO" id="GO:0020037">
    <property type="term" value="F:heme binding"/>
    <property type="evidence" value="ECO:0007669"/>
    <property type="project" value="InterPro"/>
</dbReference>
<evidence type="ECO:0000256" key="7">
    <source>
        <dbReference type="SAM" id="Phobius"/>
    </source>
</evidence>
<accession>A0A381R618</accession>
<feature type="transmembrane region" description="Helical" evidence="7">
    <location>
        <begin position="99"/>
        <end position="117"/>
    </location>
</feature>
<dbReference type="GO" id="GO:0015232">
    <property type="term" value="F:heme transmembrane transporter activity"/>
    <property type="evidence" value="ECO:0007669"/>
    <property type="project" value="InterPro"/>
</dbReference>
<dbReference type="InterPro" id="IPR003557">
    <property type="entry name" value="Cyt_c_biogenesis_CcmC"/>
</dbReference>
<feature type="transmembrane region" description="Helical" evidence="7">
    <location>
        <begin position="170"/>
        <end position="188"/>
    </location>
</feature>
<organism evidence="9">
    <name type="scientific">marine metagenome</name>
    <dbReference type="NCBI Taxonomy" id="408172"/>
    <lineage>
        <taxon>unclassified sequences</taxon>
        <taxon>metagenomes</taxon>
        <taxon>ecological metagenomes</taxon>
    </lineage>
</organism>
<comment type="similarity">
    <text evidence="2">Belongs to the CcmC/CycZ/HelC family.</text>
</comment>
<keyword evidence="4" id="KW-0201">Cytochrome c-type biogenesis</keyword>
<evidence type="ECO:0000256" key="2">
    <source>
        <dbReference type="ARBA" id="ARBA00005840"/>
    </source>
</evidence>
<evidence type="ECO:0000256" key="5">
    <source>
        <dbReference type="ARBA" id="ARBA00022989"/>
    </source>
</evidence>
<evidence type="ECO:0000313" key="9">
    <source>
        <dbReference type="EMBL" id="SUZ87122.1"/>
    </source>
</evidence>
<dbReference type="PANTHER" id="PTHR30071">
    <property type="entry name" value="HEME EXPORTER PROTEIN C"/>
    <property type="match status" value="1"/>
</dbReference>
<keyword evidence="6 7" id="KW-0472">Membrane</keyword>
<dbReference type="PRINTS" id="PR01386">
    <property type="entry name" value="CCMCBIOGNSIS"/>
</dbReference>
<feature type="transmembrane region" description="Helical" evidence="7">
    <location>
        <begin position="129"/>
        <end position="150"/>
    </location>
</feature>
<protein>
    <recommendedName>
        <fullName evidence="8">Cytochrome c assembly protein domain-containing protein</fullName>
    </recommendedName>
</protein>
<feature type="transmembrane region" description="Helical" evidence="7">
    <location>
        <begin position="67"/>
        <end position="87"/>
    </location>
</feature>
<dbReference type="Pfam" id="PF01578">
    <property type="entry name" value="Cytochrom_C_asm"/>
    <property type="match status" value="1"/>
</dbReference>
<gene>
    <name evidence="9" type="ORF">METZ01_LOCUS39976</name>
</gene>
<evidence type="ECO:0000256" key="3">
    <source>
        <dbReference type="ARBA" id="ARBA00022692"/>
    </source>
</evidence>
<name>A0A381R618_9ZZZZ</name>
<feature type="domain" description="Cytochrome c assembly protein" evidence="8">
    <location>
        <begin position="13"/>
        <end position="154"/>
    </location>
</feature>
<proteinExistence type="inferred from homology"/>
<dbReference type="EMBL" id="UINC01001710">
    <property type="protein sequence ID" value="SUZ87122.1"/>
    <property type="molecule type" value="Genomic_DNA"/>
</dbReference>
<evidence type="ECO:0000256" key="1">
    <source>
        <dbReference type="ARBA" id="ARBA00004141"/>
    </source>
</evidence>